<feature type="compositionally biased region" description="Acidic residues" evidence="1">
    <location>
        <begin position="127"/>
        <end position="179"/>
    </location>
</feature>
<dbReference type="EMBL" id="CDMZ01004236">
    <property type="protein sequence ID" value="CEM49116.1"/>
    <property type="molecule type" value="Genomic_DNA"/>
</dbReference>
<dbReference type="Pfam" id="PF17800">
    <property type="entry name" value="NPL"/>
    <property type="match status" value="1"/>
</dbReference>
<name>A0A0G4HX74_9ALVE</name>
<feature type="domain" description="Nucleoplasmin-like" evidence="2">
    <location>
        <begin position="10"/>
        <end position="101"/>
    </location>
</feature>
<evidence type="ECO:0000259" key="2">
    <source>
        <dbReference type="Pfam" id="PF17800"/>
    </source>
</evidence>
<evidence type="ECO:0000256" key="1">
    <source>
        <dbReference type="SAM" id="MobiDB-lite"/>
    </source>
</evidence>
<gene>
    <name evidence="3" type="ORF">Cvel_9226</name>
</gene>
<dbReference type="InterPro" id="IPR041232">
    <property type="entry name" value="NPL"/>
</dbReference>
<feature type="compositionally biased region" description="Basic and acidic residues" evidence="1">
    <location>
        <begin position="192"/>
        <end position="213"/>
    </location>
</feature>
<organism evidence="3">
    <name type="scientific">Chromera velia CCMP2878</name>
    <dbReference type="NCBI Taxonomy" id="1169474"/>
    <lineage>
        <taxon>Eukaryota</taxon>
        <taxon>Sar</taxon>
        <taxon>Alveolata</taxon>
        <taxon>Colpodellida</taxon>
        <taxon>Chromeraceae</taxon>
        <taxon>Chromera</taxon>
    </lineage>
</organism>
<proteinExistence type="predicted"/>
<reference evidence="3" key="1">
    <citation type="submission" date="2014-11" db="EMBL/GenBank/DDBJ databases">
        <authorList>
            <person name="Otto D Thomas"/>
            <person name="Naeem Raeece"/>
        </authorList>
    </citation>
    <scope>NUCLEOTIDE SEQUENCE</scope>
</reference>
<dbReference type="Gene3D" id="2.60.120.340">
    <property type="entry name" value="Nucleoplasmin core domain"/>
    <property type="match status" value="1"/>
</dbReference>
<dbReference type="VEuPathDB" id="CryptoDB:Cvel_9226"/>
<evidence type="ECO:0000313" key="3">
    <source>
        <dbReference type="EMBL" id="CEM49116.1"/>
    </source>
</evidence>
<feature type="region of interest" description="Disordered" evidence="1">
    <location>
        <begin position="124"/>
        <end position="271"/>
    </location>
</feature>
<sequence>MSRLFSCGKFWALALEPEEKEGHLEAPPGPDCIFHLSSVCLEQPGEGKQILYVKQNDQAHPICVLEKDKMEFASLGLEFSSEFPTSFYVKGNSRMHLTGNLDFEDESDDEDDDAMKEAMMGLGMGAGEEDEEEESEEDDDEEEEGGEGEEEEEEEDEEDEDEEDEEDDESEKEEEENQPADDGLLNFANRLNKMDNDARRKILSEPSKIKEILGEDTGPSGPGGVKRKAPSPENGPQAPPTKQAKNAAASPAEAGKPQASPKGGPAKNKDDVTFETQLVEYLKKHSKVPLAELGQKIKKPAGVQKKLGNFLKERPEIFKIDGAIASLVKK</sequence>
<dbReference type="AlphaFoldDB" id="A0A0G4HX74"/>
<protein>
    <recommendedName>
        <fullName evidence="2">Nucleoplasmin-like domain-containing protein</fullName>
    </recommendedName>
</protein>
<accession>A0A0G4HX74</accession>